<protein>
    <submittedName>
        <fullName evidence="8">2-aminoethylphosphonate--pyruvate transaminase</fullName>
    </submittedName>
</protein>
<dbReference type="Gene3D" id="3.40.640.10">
    <property type="entry name" value="Type I PLP-dependent aspartate aminotransferase-like (Major domain)"/>
    <property type="match status" value="1"/>
</dbReference>
<keyword evidence="4 6" id="KW-0663">Pyridoxal phosphate</keyword>
<dbReference type="InterPro" id="IPR015421">
    <property type="entry name" value="PyrdxlP-dep_Trfase_major"/>
</dbReference>
<proteinExistence type="predicted"/>
<evidence type="ECO:0000259" key="7">
    <source>
        <dbReference type="Pfam" id="PF00266"/>
    </source>
</evidence>
<reference evidence="8" key="1">
    <citation type="journal article" date="2014" name="Int. J. Syst. Evol. Microbiol.">
        <title>Complete genome sequence of Corynebacterium casei LMG S-19264T (=DSM 44701T), isolated from a smear-ripened cheese.</title>
        <authorList>
            <consortium name="US DOE Joint Genome Institute (JGI-PGF)"/>
            <person name="Walter F."/>
            <person name="Albersmeier A."/>
            <person name="Kalinowski J."/>
            <person name="Ruckert C."/>
        </authorList>
    </citation>
    <scope>NUCLEOTIDE SEQUENCE</scope>
    <source>
        <strain evidence="8">VKM Ac-2007</strain>
    </source>
</reference>
<dbReference type="PANTHER" id="PTHR42778:SF1">
    <property type="entry name" value="2-AMINOETHYLPHOSPHONATE--PYRUVATE TRANSAMINASE"/>
    <property type="match status" value="1"/>
</dbReference>
<dbReference type="AlphaFoldDB" id="A0A9W6MFA6"/>
<comment type="caution">
    <text evidence="8">The sequence shown here is derived from an EMBL/GenBank/DDBJ whole genome shotgun (WGS) entry which is preliminary data.</text>
</comment>
<evidence type="ECO:0000256" key="1">
    <source>
        <dbReference type="ARBA" id="ARBA00001933"/>
    </source>
</evidence>
<dbReference type="EMBL" id="BSEV01000016">
    <property type="protein sequence ID" value="GLK12444.1"/>
    <property type="molecule type" value="Genomic_DNA"/>
</dbReference>
<dbReference type="InterPro" id="IPR015422">
    <property type="entry name" value="PyrdxlP-dep_Trfase_small"/>
</dbReference>
<evidence type="ECO:0000313" key="9">
    <source>
        <dbReference type="Proteomes" id="UP001143474"/>
    </source>
</evidence>
<evidence type="ECO:0000256" key="2">
    <source>
        <dbReference type="ARBA" id="ARBA00022576"/>
    </source>
</evidence>
<sequence>MMDEELILLNPGPACTSQRVKDALLRGDLCHREPEFTELLARIREGLPRCLNLAGTHEALLVTGSGTAAMEMAVISSVREGRSVLVVNNGVYGERMIKIATAHGIPVHEVRSEWTVPADPEAVRAALAEHDDVDAVVCVHHETTTGLINPIREIGEIVAGTDALFVIDAISGTAIEDQDLAEVAGDVICGTANKGLHGQPGMSFILCGERSLRRITEAPVRSLYLNAASYLQGQRKGDVPFTPAVQVCYALDEAIAEFEESGGFAARTRLYRERAALVRGQFERLGLKVLVDEPYRSNTVTMIHLPDNVTYAALHDELKKRGYVVYAGQGQLSADFFRICTMGEIPWHRLEQLEEALRESIDAARGV</sequence>
<feature type="binding site" evidence="5">
    <location>
        <position position="338"/>
    </location>
    <ligand>
        <name>substrate</name>
    </ligand>
</feature>
<dbReference type="Proteomes" id="UP001143474">
    <property type="component" value="Unassembled WGS sequence"/>
</dbReference>
<dbReference type="Pfam" id="PF00266">
    <property type="entry name" value="Aminotran_5"/>
    <property type="match status" value="1"/>
</dbReference>
<evidence type="ECO:0000256" key="4">
    <source>
        <dbReference type="ARBA" id="ARBA00022898"/>
    </source>
</evidence>
<organism evidence="8 9">
    <name type="scientific">Streptosporangium carneum</name>
    <dbReference type="NCBI Taxonomy" id="47481"/>
    <lineage>
        <taxon>Bacteria</taxon>
        <taxon>Bacillati</taxon>
        <taxon>Actinomycetota</taxon>
        <taxon>Actinomycetes</taxon>
        <taxon>Streptosporangiales</taxon>
        <taxon>Streptosporangiaceae</taxon>
        <taxon>Streptosporangium</taxon>
    </lineage>
</organism>
<keyword evidence="3" id="KW-0808">Transferase</keyword>
<dbReference type="PIRSF" id="PIRSF000524">
    <property type="entry name" value="SPT"/>
    <property type="match status" value="1"/>
</dbReference>
<dbReference type="GO" id="GO:0008483">
    <property type="term" value="F:transaminase activity"/>
    <property type="evidence" value="ECO:0007669"/>
    <property type="project" value="UniProtKB-KW"/>
</dbReference>
<dbReference type="RefSeq" id="WP_271220768.1">
    <property type="nucleotide sequence ID" value="NZ_BAAAVD010000009.1"/>
</dbReference>
<name>A0A9W6MFA6_9ACTN</name>
<evidence type="ECO:0000313" key="8">
    <source>
        <dbReference type="EMBL" id="GLK12444.1"/>
    </source>
</evidence>
<dbReference type="InterPro" id="IPR015424">
    <property type="entry name" value="PyrdxlP-dep_Trfase"/>
</dbReference>
<gene>
    <name evidence="8" type="primary">phnW</name>
    <name evidence="8" type="ORF">GCM10017600_58540</name>
</gene>
<evidence type="ECO:0000256" key="6">
    <source>
        <dbReference type="PIRSR" id="PIRSR000524-50"/>
    </source>
</evidence>
<dbReference type="InterPro" id="IPR024169">
    <property type="entry name" value="SP_NH2Trfase/AEP_transaminase"/>
</dbReference>
<feature type="domain" description="Aminotransferase class V" evidence="7">
    <location>
        <begin position="30"/>
        <end position="358"/>
    </location>
</feature>
<comment type="cofactor">
    <cofactor evidence="1 6">
        <name>pyridoxal 5'-phosphate</name>
        <dbReference type="ChEBI" id="CHEBI:597326"/>
    </cofactor>
</comment>
<accession>A0A9W6MFA6</accession>
<dbReference type="SUPFAM" id="SSF53383">
    <property type="entry name" value="PLP-dependent transferases"/>
    <property type="match status" value="1"/>
</dbReference>
<dbReference type="InterPro" id="IPR000192">
    <property type="entry name" value="Aminotrans_V_dom"/>
</dbReference>
<keyword evidence="2" id="KW-0032">Aminotransferase</keyword>
<evidence type="ECO:0000256" key="3">
    <source>
        <dbReference type="ARBA" id="ARBA00022679"/>
    </source>
</evidence>
<reference evidence="8" key="2">
    <citation type="submission" date="2023-01" db="EMBL/GenBank/DDBJ databases">
        <authorList>
            <person name="Sun Q."/>
            <person name="Evtushenko L."/>
        </authorList>
    </citation>
    <scope>NUCLEOTIDE SEQUENCE</scope>
    <source>
        <strain evidence="8">VKM Ac-2007</strain>
    </source>
</reference>
<evidence type="ECO:0000256" key="5">
    <source>
        <dbReference type="PIRSR" id="PIRSR000524-1"/>
    </source>
</evidence>
<dbReference type="Gene3D" id="3.90.1150.10">
    <property type="entry name" value="Aspartate Aminotransferase, domain 1"/>
    <property type="match status" value="1"/>
</dbReference>
<feature type="modified residue" description="N6-(pyridoxal phosphate)lysine" evidence="6">
    <location>
        <position position="194"/>
    </location>
</feature>
<keyword evidence="9" id="KW-1185">Reference proteome</keyword>
<dbReference type="PANTHER" id="PTHR42778">
    <property type="entry name" value="2-AMINOETHYLPHOSPHONATE--PYRUVATE TRANSAMINASE"/>
    <property type="match status" value="1"/>
</dbReference>